<keyword evidence="3" id="KW-1185">Reference proteome</keyword>
<name>A0ABQ9WPH4_9EUKA</name>
<feature type="region of interest" description="Disordered" evidence="1">
    <location>
        <begin position="195"/>
        <end position="229"/>
    </location>
</feature>
<feature type="compositionally biased region" description="Polar residues" evidence="1">
    <location>
        <begin position="358"/>
        <end position="382"/>
    </location>
</feature>
<feature type="compositionally biased region" description="Basic and acidic residues" evidence="1">
    <location>
        <begin position="334"/>
        <end position="353"/>
    </location>
</feature>
<evidence type="ECO:0000313" key="2">
    <source>
        <dbReference type="EMBL" id="KAK2941223.1"/>
    </source>
</evidence>
<organism evidence="2 3">
    <name type="scientific">Blattamonas nauphoetae</name>
    <dbReference type="NCBI Taxonomy" id="2049346"/>
    <lineage>
        <taxon>Eukaryota</taxon>
        <taxon>Metamonada</taxon>
        <taxon>Preaxostyla</taxon>
        <taxon>Oxymonadida</taxon>
        <taxon>Blattamonas</taxon>
    </lineage>
</organism>
<dbReference type="EMBL" id="JARBJD010000535">
    <property type="protein sequence ID" value="KAK2941223.1"/>
    <property type="molecule type" value="Genomic_DNA"/>
</dbReference>
<feature type="compositionally biased region" description="Acidic residues" evidence="1">
    <location>
        <begin position="106"/>
        <end position="116"/>
    </location>
</feature>
<evidence type="ECO:0000313" key="3">
    <source>
        <dbReference type="Proteomes" id="UP001281761"/>
    </source>
</evidence>
<gene>
    <name evidence="2" type="ORF">BLNAU_23872</name>
</gene>
<feature type="region of interest" description="Disordered" evidence="1">
    <location>
        <begin position="326"/>
        <end position="411"/>
    </location>
</feature>
<feature type="compositionally biased region" description="Basic and acidic residues" evidence="1">
    <location>
        <begin position="117"/>
        <end position="153"/>
    </location>
</feature>
<protein>
    <submittedName>
        <fullName evidence="2">Uncharacterized protein</fullName>
    </submittedName>
</protein>
<evidence type="ECO:0000256" key="1">
    <source>
        <dbReference type="SAM" id="MobiDB-lite"/>
    </source>
</evidence>
<reference evidence="2 3" key="1">
    <citation type="journal article" date="2022" name="bioRxiv">
        <title>Genomics of Preaxostyla Flagellates Illuminates Evolutionary Transitions and the Path Towards Mitochondrial Loss.</title>
        <authorList>
            <person name="Novak L.V.F."/>
            <person name="Treitli S.C."/>
            <person name="Pyrih J."/>
            <person name="Halakuc P."/>
            <person name="Pipaliya S.V."/>
            <person name="Vacek V."/>
            <person name="Brzon O."/>
            <person name="Soukal P."/>
            <person name="Eme L."/>
            <person name="Dacks J.B."/>
            <person name="Karnkowska A."/>
            <person name="Elias M."/>
            <person name="Hampl V."/>
        </authorList>
    </citation>
    <scope>NUCLEOTIDE SEQUENCE [LARGE SCALE GENOMIC DNA]</scope>
    <source>
        <strain evidence="2">NAU3</strain>
        <tissue evidence="2">Gut</tissue>
    </source>
</reference>
<proteinExistence type="predicted"/>
<feature type="compositionally biased region" description="Basic and acidic residues" evidence="1">
    <location>
        <begin position="384"/>
        <end position="403"/>
    </location>
</feature>
<feature type="compositionally biased region" description="Polar residues" evidence="1">
    <location>
        <begin position="211"/>
        <end position="229"/>
    </location>
</feature>
<accession>A0ABQ9WPH4</accession>
<dbReference type="Proteomes" id="UP001281761">
    <property type="component" value="Unassembled WGS sequence"/>
</dbReference>
<comment type="caution">
    <text evidence="2">The sequence shown here is derived from an EMBL/GenBank/DDBJ whole genome shotgun (WGS) entry which is preliminary data.</text>
</comment>
<feature type="region of interest" description="Disordered" evidence="1">
    <location>
        <begin position="60"/>
        <end position="153"/>
    </location>
</feature>
<sequence length="411" mass="45670">MITSPTTEGIAPLRSIYYTRPSRIHIPKGSIQDILEVFNMEYQTSFDWNADIEGQVNQELGITPQPDPLEETQAEETGAKKRATSSSKKKKGAASTAKKGKKAKEEEEEPPEEEEEQKPVDEIAQEAARRKAERKENERQDMIFERTEENNRETAKWRHSLRTVQPYHAHLELLLGLTEYLRGKEMDLAETLPSTLPPEQVQTEEGEPDQTVPSDLNQTRTFPSPASELQTPQTSQLVALLNPFLISHTNTSDQFSAHSLISGMPFTLSPTTLAAISKFDTSFLVVSSPSLLSFMCSIFARAPTPLIPNNSQYLLRAAKMVVWTRYTTSSSSEDTDKTQRKEEGEDSEKDKEGGSGGLSANDTPENIPTLTTLASEGSTGQVSKPEKGAKGKKGKADEPERRLVQHRPRKG</sequence>
<feature type="compositionally biased region" description="Basic residues" evidence="1">
    <location>
        <begin position="80"/>
        <end position="102"/>
    </location>
</feature>